<sequence>MEHPTICFAVTQHNEIIPLKVTKVKDYKDGCYRYTFEINHSKPSRYMKNQYEAFFEDKFVSEEAPLCDEFTPFRLTLNEAIELAKKELKKKEASLISQLNETRNRINSVDTKALELAEAIGLSQP</sequence>
<protein>
    <submittedName>
        <fullName evidence="2">Uncharacterized protein</fullName>
    </submittedName>
</protein>
<evidence type="ECO:0000313" key="3">
    <source>
        <dbReference type="Proteomes" id="UP001253193"/>
    </source>
</evidence>
<dbReference type="Proteomes" id="UP001253193">
    <property type="component" value="Unassembled WGS sequence"/>
</dbReference>
<keyword evidence="1" id="KW-0175">Coiled coil</keyword>
<name>A0AAW8PZC1_VIBPH</name>
<reference evidence="2" key="1">
    <citation type="submission" date="2023-06" db="EMBL/GenBank/DDBJ databases">
        <title>Genomic Diversity of Vibrio spp. and Metagenomic Analysis of Pathogens in Florida Gulf Coastal Waters Following Hurricane Ian.</title>
        <authorList>
            <person name="Brumfield K.D."/>
        </authorList>
    </citation>
    <scope>NUCLEOTIDE SEQUENCE</scope>
    <source>
        <strain evidence="2">WBS2B-138</strain>
    </source>
</reference>
<dbReference type="RefSeq" id="WP_311020022.1">
    <property type="nucleotide sequence ID" value="NZ_JAUHGG010000003.1"/>
</dbReference>
<evidence type="ECO:0000256" key="1">
    <source>
        <dbReference type="SAM" id="Coils"/>
    </source>
</evidence>
<accession>A0AAW8PZC1</accession>
<feature type="coiled-coil region" evidence="1">
    <location>
        <begin position="74"/>
        <end position="105"/>
    </location>
</feature>
<dbReference type="AlphaFoldDB" id="A0AAW8PZC1"/>
<proteinExistence type="predicted"/>
<comment type="caution">
    <text evidence="2">The sequence shown here is derived from an EMBL/GenBank/DDBJ whole genome shotgun (WGS) entry which is preliminary data.</text>
</comment>
<gene>
    <name evidence="2" type="ORF">QX249_10875</name>
</gene>
<dbReference type="EMBL" id="JAUHGG010000003">
    <property type="protein sequence ID" value="MDS1821165.1"/>
    <property type="molecule type" value="Genomic_DNA"/>
</dbReference>
<evidence type="ECO:0000313" key="2">
    <source>
        <dbReference type="EMBL" id="MDS1821165.1"/>
    </source>
</evidence>
<organism evidence="2 3">
    <name type="scientific">Vibrio parahaemolyticus</name>
    <dbReference type="NCBI Taxonomy" id="670"/>
    <lineage>
        <taxon>Bacteria</taxon>
        <taxon>Pseudomonadati</taxon>
        <taxon>Pseudomonadota</taxon>
        <taxon>Gammaproteobacteria</taxon>
        <taxon>Vibrionales</taxon>
        <taxon>Vibrionaceae</taxon>
        <taxon>Vibrio</taxon>
    </lineage>
</organism>